<proteinExistence type="predicted"/>
<evidence type="ECO:0000313" key="2">
    <source>
        <dbReference type="Proteomes" id="UP000276178"/>
    </source>
</evidence>
<dbReference type="AlphaFoldDB" id="A0A3M8AWF3"/>
<sequence length="61" mass="6742">MECSGEICVAWATWLCLLHEFGAVSRAAGQESSPNDKHHPHQVAFFQMTPLLICFLLSPKG</sequence>
<protein>
    <submittedName>
        <fullName evidence="1">Uncharacterized protein</fullName>
    </submittedName>
</protein>
<organism evidence="1 2">
    <name type="scientific">Brevibacillus agri</name>
    <dbReference type="NCBI Taxonomy" id="51101"/>
    <lineage>
        <taxon>Bacteria</taxon>
        <taxon>Bacillati</taxon>
        <taxon>Bacillota</taxon>
        <taxon>Bacilli</taxon>
        <taxon>Bacillales</taxon>
        <taxon>Paenibacillaceae</taxon>
        <taxon>Brevibacillus</taxon>
    </lineage>
</organism>
<comment type="caution">
    <text evidence="1">The sequence shown here is derived from an EMBL/GenBank/DDBJ whole genome shotgun (WGS) entry which is preliminary data.</text>
</comment>
<reference evidence="1 2" key="1">
    <citation type="submission" date="2018-10" db="EMBL/GenBank/DDBJ databases">
        <title>Phylogenomics of Brevibacillus.</title>
        <authorList>
            <person name="Dunlap C."/>
        </authorList>
    </citation>
    <scope>NUCLEOTIDE SEQUENCE [LARGE SCALE GENOMIC DNA]</scope>
    <source>
        <strain evidence="1 2">NRRL NRS 1219</strain>
    </source>
</reference>
<dbReference type="EMBL" id="RHHN01000035">
    <property type="protein sequence ID" value="RNB55410.1"/>
    <property type="molecule type" value="Genomic_DNA"/>
</dbReference>
<name>A0A3M8AWF3_9BACL</name>
<evidence type="ECO:0000313" key="1">
    <source>
        <dbReference type="EMBL" id="RNB55410.1"/>
    </source>
</evidence>
<accession>A0A3M8AWF3</accession>
<gene>
    <name evidence="1" type="ORF">EB820_11795</name>
</gene>
<dbReference type="Proteomes" id="UP000276178">
    <property type="component" value="Unassembled WGS sequence"/>
</dbReference>